<dbReference type="InterPro" id="IPR013627">
    <property type="entry name" value="Pol_alpha_B_N"/>
</dbReference>
<dbReference type="InterPro" id="IPR054300">
    <property type="entry name" value="OB_DPOA2"/>
</dbReference>
<dbReference type="Pfam" id="PF22062">
    <property type="entry name" value="OB_DPOA2"/>
    <property type="match status" value="1"/>
</dbReference>
<evidence type="ECO:0000256" key="2">
    <source>
        <dbReference type="ARBA" id="ARBA00007299"/>
    </source>
</evidence>
<dbReference type="InterPro" id="IPR043034">
    <property type="entry name" value="DNA_pol_alpha_B_N_sf"/>
</dbReference>
<keyword evidence="5 6" id="KW-0539">Nucleus</keyword>
<evidence type="ECO:0000259" key="10">
    <source>
        <dbReference type="Pfam" id="PF22062"/>
    </source>
</evidence>
<organism evidence="11 12">
    <name type="scientific">Dinoponera quadriceps</name>
    <name type="common">South American ant</name>
    <dbReference type="NCBI Taxonomy" id="609295"/>
    <lineage>
        <taxon>Eukaryota</taxon>
        <taxon>Metazoa</taxon>
        <taxon>Ecdysozoa</taxon>
        <taxon>Arthropoda</taxon>
        <taxon>Hexapoda</taxon>
        <taxon>Insecta</taxon>
        <taxon>Pterygota</taxon>
        <taxon>Neoptera</taxon>
        <taxon>Endopterygota</taxon>
        <taxon>Hymenoptera</taxon>
        <taxon>Apocrita</taxon>
        <taxon>Aculeata</taxon>
        <taxon>Formicoidea</taxon>
        <taxon>Formicidae</taxon>
        <taxon>Ponerinae</taxon>
        <taxon>Ponerini</taxon>
        <taxon>Dinoponera</taxon>
    </lineage>
</organism>
<dbReference type="InterPro" id="IPR007185">
    <property type="entry name" value="DNA_pol_a/d/e_bsu"/>
</dbReference>
<dbReference type="GO" id="GO:0006270">
    <property type="term" value="P:DNA replication initiation"/>
    <property type="evidence" value="ECO:0007669"/>
    <property type="project" value="TreeGrafter"/>
</dbReference>
<keyword evidence="11" id="KW-1185">Reference proteome</keyword>
<evidence type="ECO:0000256" key="6">
    <source>
        <dbReference type="PIRNR" id="PIRNR018300"/>
    </source>
</evidence>
<feature type="domain" description="DNA polymerase alpha/delta/epsilon subunit B" evidence="8">
    <location>
        <begin position="353"/>
        <end position="558"/>
    </location>
</feature>
<dbReference type="OrthoDB" id="336885at2759"/>
<accession>A0A6P3WN86</accession>
<dbReference type="GeneID" id="106740557"/>
<evidence type="ECO:0000256" key="7">
    <source>
        <dbReference type="SAM" id="MobiDB-lite"/>
    </source>
</evidence>
<evidence type="ECO:0000256" key="3">
    <source>
        <dbReference type="ARBA" id="ARBA00018596"/>
    </source>
</evidence>
<dbReference type="PANTHER" id="PTHR23061:SF12">
    <property type="entry name" value="DNA POLYMERASE ALPHA SUBUNIT B"/>
    <property type="match status" value="1"/>
</dbReference>
<dbReference type="PIRSF" id="PIRSF018300">
    <property type="entry name" value="DNA_pol_alph_2"/>
    <property type="match status" value="1"/>
</dbReference>
<dbReference type="InterPro" id="IPR016722">
    <property type="entry name" value="DNA_pol_alpha_bsu"/>
</dbReference>
<comment type="subcellular location">
    <subcellularLocation>
        <location evidence="1 6">Nucleus</location>
    </subcellularLocation>
</comment>
<dbReference type="KEGG" id="dqu:106740557"/>
<dbReference type="Pfam" id="PF04042">
    <property type="entry name" value="DNA_pol_E_B"/>
    <property type="match status" value="1"/>
</dbReference>
<protein>
    <recommendedName>
        <fullName evidence="3 6">DNA polymerase alpha subunit B</fullName>
    </recommendedName>
</protein>
<keyword evidence="4 6" id="KW-0235">DNA replication</keyword>
<evidence type="ECO:0000313" key="11">
    <source>
        <dbReference type="Proteomes" id="UP000515204"/>
    </source>
</evidence>
<dbReference type="GO" id="GO:0003677">
    <property type="term" value="F:DNA binding"/>
    <property type="evidence" value="ECO:0007669"/>
    <property type="project" value="InterPro"/>
</dbReference>
<dbReference type="Gene3D" id="1.10.8.530">
    <property type="entry name" value="DNA polymerase alpha-primase, subunit B, N-terminal domain"/>
    <property type="match status" value="1"/>
</dbReference>
<comment type="function">
    <text evidence="6">Accessory subunit of the DNA polymerase alpha complex (also known as the alpha DNA polymerase-primase complex) which plays an essential role in the initiation of DNA synthesis.</text>
</comment>
<feature type="region of interest" description="Disordered" evidence="7">
    <location>
        <begin position="128"/>
        <end position="147"/>
    </location>
</feature>
<reference evidence="12" key="1">
    <citation type="submission" date="2025-08" db="UniProtKB">
        <authorList>
            <consortium name="RefSeq"/>
        </authorList>
    </citation>
    <scope>IDENTIFICATION</scope>
</reference>
<dbReference type="PANTHER" id="PTHR23061">
    <property type="entry name" value="DNA POLYMERASE 2 ALPHA 70 KDA SUBUNIT"/>
    <property type="match status" value="1"/>
</dbReference>
<dbReference type="Pfam" id="PF08418">
    <property type="entry name" value="Pol_alpha_B_N"/>
    <property type="match status" value="1"/>
</dbReference>
<dbReference type="Gene3D" id="3.60.21.60">
    <property type="match status" value="2"/>
</dbReference>
<evidence type="ECO:0000259" key="8">
    <source>
        <dbReference type="Pfam" id="PF04042"/>
    </source>
</evidence>
<evidence type="ECO:0000256" key="5">
    <source>
        <dbReference type="ARBA" id="ARBA00023242"/>
    </source>
</evidence>
<comment type="similarity">
    <text evidence="2 6">Belongs to the DNA polymerase alpha subunit B family.</text>
</comment>
<dbReference type="AlphaFoldDB" id="A0A6P3WN86"/>
<evidence type="ECO:0000256" key="4">
    <source>
        <dbReference type="ARBA" id="ARBA00022705"/>
    </source>
</evidence>
<evidence type="ECO:0000259" key="9">
    <source>
        <dbReference type="Pfam" id="PF08418"/>
    </source>
</evidence>
<dbReference type="CTD" id="136028709"/>
<feature type="domain" description="DNA polymerase alpha subunit B OB" evidence="10">
    <location>
        <begin position="261"/>
        <end position="334"/>
    </location>
</feature>
<evidence type="ECO:0000313" key="12">
    <source>
        <dbReference type="RefSeq" id="XP_014467214.1"/>
    </source>
</evidence>
<gene>
    <name evidence="12" type="primary">LOC106740557</name>
</gene>
<sequence length="602" mass="68395">MEKRESLLKLFQELGCTVENDTVLEKCFELCELYSVDVEKLTELWLTFCINNGNNIDADINPTVKALIEMENAILKKDYKPDNPTGENCVELQQNTKDEFFIIKDEVFETDDVLSMYGYSEAQPSKRMKIQKSPEVETNADTWTKDTTKTAEFLPTSYAENSAPPSQRNATDKEKILLSTDEKKTAISWKRTGDYSEEVMKSDEPHVPSDVSYMYEILSKQGNLLTSVCRNLGNRLFKMWSATSGNASGDLRYVKTVRSVSQTYFRTFGRVNTNKQSANTVTLEGCTRRRGASAADSIELDFRNVKHYSVFSGQIVAVEATNPVGDTLYAREIFAKAYAPPTCAPRIESSINIFVAAGPFTASNNMHYQPLWDLMEKVASDEPHVLVLIGPFLEYTHPEIQDGLLKNTHQELFEKTLAKIMESVKRSTQVVLVASNRDAYHEPIFPTPQYTIFNRKLFQNYSNLKLMPDPCILDVSGLKIGITSVDVIKHIGKEEISDISGMDRLGRLADHVLAQGCFYPVYPPSEDLNVDTELWEKYAFFDQQPHVLILPSDMRCYCKVINECVTLNPERMYKHAYARLCIKPAFYDKWSSDNVLCEIVKV</sequence>
<name>A0A6P3WN86_DINQU</name>
<dbReference type="Proteomes" id="UP000515204">
    <property type="component" value="Unplaced"/>
</dbReference>
<evidence type="ECO:0000256" key="1">
    <source>
        <dbReference type="ARBA" id="ARBA00004123"/>
    </source>
</evidence>
<dbReference type="RefSeq" id="XP_014467214.1">
    <property type="nucleotide sequence ID" value="XM_014611728.1"/>
</dbReference>
<feature type="domain" description="DNA polymerase alpha subunit B N-terminal" evidence="9">
    <location>
        <begin position="5"/>
        <end position="77"/>
    </location>
</feature>
<dbReference type="GO" id="GO:0005658">
    <property type="term" value="C:alpha DNA polymerase:primase complex"/>
    <property type="evidence" value="ECO:0007669"/>
    <property type="project" value="TreeGrafter"/>
</dbReference>
<proteinExistence type="inferred from homology"/>